<evidence type="ECO:0000259" key="11">
    <source>
        <dbReference type="PROSITE" id="PS50076"/>
    </source>
</evidence>
<dbReference type="PROSITE" id="PS50076">
    <property type="entry name" value="DNAJ_2"/>
    <property type="match status" value="1"/>
</dbReference>
<dbReference type="PANTHER" id="PTHR24075">
    <property type="entry name" value="SEC63 DOMAIN-CONTAINING"/>
    <property type="match status" value="1"/>
</dbReference>
<dbReference type="EMBL" id="BFEA01000021">
    <property type="protein sequence ID" value="GBG61545.1"/>
    <property type="molecule type" value="Genomic_DNA"/>
</dbReference>
<dbReference type="CDD" id="cd06257">
    <property type="entry name" value="DnaJ"/>
    <property type="match status" value="1"/>
</dbReference>
<dbReference type="Pfam" id="PF02889">
    <property type="entry name" value="Sec63"/>
    <property type="match status" value="1"/>
</dbReference>
<dbReference type="Pfam" id="PF00226">
    <property type="entry name" value="DnaJ"/>
    <property type="match status" value="1"/>
</dbReference>
<dbReference type="GO" id="GO:0031207">
    <property type="term" value="C:Sec62/Sec63 complex"/>
    <property type="evidence" value="ECO:0007669"/>
    <property type="project" value="TreeGrafter"/>
</dbReference>
<dbReference type="GO" id="GO:0006620">
    <property type="term" value="P:post-translational protein targeting to endoplasmic reticulum membrane"/>
    <property type="evidence" value="ECO:0007669"/>
    <property type="project" value="TreeGrafter"/>
</dbReference>
<keyword evidence="8" id="KW-0143">Chaperone</keyword>
<dbReference type="Gene3D" id="1.10.150.20">
    <property type="entry name" value="5' to 3' exonuclease, C-terminal subdomain"/>
    <property type="match status" value="1"/>
</dbReference>
<dbReference type="InterPro" id="IPR014756">
    <property type="entry name" value="Ig_E-set"/>
</dbReference>
<feature type="transmembrane region" description="Helical" evidence="10">
    <location>
        <begin position="143"/>
        <end position="165"/>
    </location>
</feature>
<feature type="transmembrane region" description="Helical" evidence="10">
    <location>
        <begin position="20"/>
        <end position="39"/>
    </location>
</feature>
<sequence length="687" mass="76271">MRAPKNRISLASRVARFLSCENVALVALWCFMAVLLYYVRTVSQEAAPFDPFSILELQHSATLADVKKAYRKKSLEYHPDKNPSPEAAKYFAEKIAKAYKALTDETARKNYEEYGHPDGHQGMSVGIALPAFMLNIDGATGGILLAGLVGVGILLPLMIAVVYLINSSKYTGNFIMNHTLYSYFHLMKPSLAPTKVMDVFTRAGEFMEMPVRRSDDEPLQRLFTLVRSNLNFDPNNLKQEQAKFWKRHPSLVKVELLLFAHLTRQGAEVPPGLRGDLDHILKLSPPLLEELMKMALVQRDHTGFGWFRPAVGVIELSQCIMQAVPVSARKVSERAVAMGASAEGPAQFLQLPHIDEVVVKKIVRKKVRTLQELRDMDLEDRQAMLKSVAGLTEEQVEDVESTLAMLPTIVLDITIETEGEEDNLVQEGDLVTMSAWVSIERGNKMTLCQPHTPYFPYPKDEVYWLLLADIQANAVWNFHKISFLDETAAITAATNAVRDAMEGTGADPKDIHDAINKVIERVKSGARLVKGKFPAPAEGTYNLTALCLCDTWIGCDKKTNVKLKVLKRSRAGTRGQATAADVGNAAASGDEDEADSEADGEEVDEQYDDEYESEYSDDDDDEREEEDHDSRVTENGKVEEEGGAADEDAGEITDAAGTSSQKEKVSQQSSQSENNKEARGGARRRRR</sequence>
<feature type="compositionally biased region" description="Acidic residues" evidence="9">
    <location>
        <begin position="641"/>
        <end position="651"/>
    </location>
</feature>
<dbReference type="Proteomes" id="UP000265515">
    <property type="component" value="Unassembled WGS sequence"/>
</dbReference>
<evidence type="ECO:0000256" key="7">
    <source>
        <dbReference type="ARBA" id="ARBA00023136"/>
    </source>
</evidence>
<dbReference type="OrthoDB" id="1734229at2759"/>
<keyword evidence="2" id="KW-0813">Transport</keyword>
<keyword evidence="5" id="KW-0653">Protein transport</keyword>
<keyword evidence="3 10" id="KW-0812">Transmembrane</keyword>
<keyword evidence="4" id="KW-0256">Endoplasmic reticulum</keyword>
<keyword evidence="7 10" id="KW-0472">Membrane</keyword>
<organism evidence="12 13">
    <name type="scientific">Chara braunii</name>
    <name type="common">Braun's stonewort</name>
    <dbReference type="NCBI Taxonomy" id="69332"/>
    <lineage>
        <taxon>Eukaryota</taxon>
        <taxon>Viridiplantae</taxon>
        <taxon>Streptophyta</taxon>
        <taxon>Charophyceae</taxon>
        <taxon>Charales</taxon>
        <taxon>Characeae</taxon>
        <taxon>Chara</taxon>
    </lineage>
</organism>
<dbReference type="OMA" id="RAILHAH"/>
<keyword evidence="13" id="KW-1185">Reference proteome</keyword>
<name>A0A388JUT2_CHABU</name>
<dbReference type="PANTHER" id="PTHR24075:SF0">
    <property type="entry name" value="TRANSLOCATION PROTEIN SEC63 HOMOLOG"/>
    <property type="match status" value="1"/>
</dbReference>
<dbReference type="SMART" id="SM00271">
    <property type="entry name" value="DnaJ"/>
    <property type="match status" value="1"/>
</dbReference>
<dbReference type="InterPro" id="IPR004179">
    <property type="entry name" value="Sec63-dom"/>
</dbReference>
<evidence type="ECO:0000313" key="13">
    <source>
        <dbReference type="Proteomes" id="UP000265515"/>
    </source>
</evidence>
<reference evidence="12 13" key="1">
    <citation type="journal article" date="2018" name="Cell">
        <title>The Chara Genome: Secondary Complexity and Implications for Plant Terrestrialization.</title>
        <authorList>
            <person name="Nishiyama T."/>
            <person name="Sakayama H."/>
            <person name="Vries J.D."/>
            <person name="Buschmann H."/>
            <person name="Saint-Marcoux D."/>
            <person name="Ullrich K.K."/>
            <person name="Haas F.B."/>
            <person name="Vanderstraeten L."/>
            <person name="Becker D."/>
            <person name="Lang D."/>
            <person name="Vosolsobe S."/>
            <person name="Rombauts S."/>
            <person name="Wilhelmsson P.K.I."/>
            <person name="Janitza P."/>
            <person name="Kern R."/>
            <person name="Heyl A."/>
            <person name="Rumpler F."/>
            <person name="Villalobos L.I.A.C."/>
            <person name="Clay J.M."/>
            <person name="Skokan R."/>
            <person name="Toyoda A."/>
            <person name="Suzuki Y."/>
            <person name="Kagoshima H."/>
            <person name="Schijlen E."/>
            <person name="Tajeshwar N."/>
            <person name="Catarino B."/>
            <person name="Hetherington A.J."/>
            <person name="Saltykova A."/>
            <person name="Bonnot C."/>
            <person name="Breuninger H."/>
            <person name="Symeonidi A."/>
            <person name="Radhakrishnan G.V."/>
            <person name="Van Nieuwerburgh F."/>
            <person name="Deforce D."/>
            <person name="Chang C."/>
            <person name="Karol K.G."/>
            <person name="Hedrich R."/>
            <person name="Ulvskov P."/>
            <person name="Glockner G."/>
            <person name="Delwiche C.F."/>
            <person name="Petrasek J."/>
            <person name="Van de Peer Y."/>
            <person name="Friml J."/>
            <person name="Beilby M."/>
            <person name="Dolan L."/>
            <person name="Kohara Y."/>
            <person name="Sugano S."/>
            <person name="Fujiyama A."/>
            <person name="Delaux P.-M."/>
            <person name="Quint M."/>
            <person name="TheiBen G."/>
            <person name="Hagemann M."/>
            <person name="Harholt J."/>
            <person name="Dunand C."/>
            <person name="Zachgo S."/>
            <person name="Langdale J."/>
            <person name="Maumus F."/>
            <person name="Straeten D.V.D."/>
            <person name="Gould S.B."/>
            <person name="Rensing S.A."/>
        </authorList>
    </citation>
    <scope>NUCLEOTIDE SEQUENCE [LARGE SCALE GENOMIC DNA]</scope>
    <source>
        <strain evidence="12 13">S276</strain>
    </source>
</reference>
<proteinExistence type="predicted"/>
<keyword evidence="6 10" id="KW-1133">Transmembrane helix</keyword>
<dbReference type="InterPro" id="IPR001623">
    <property type="entry name" value="DnaJ_domain"/>
</dbReference>
<evidence type="ECO:0000313" key="12">
    <source>
        <dbReference type="EMBL" id="GBG61545.1"/>
    </source>
</evidence>
<dbReference type="Gene3D" id="2.60.40.150">
    <property type="entry name" value="C2 domain"/>
    <property type="match status" value="1"/>
</dbReference>
<dbReference type="InterPro" id="IPR035892">
    <property type="entry name" value="C2_domain_sf"/>
</dbReference>
<dbReference type="SMART" id="SM00973">
    <property type="entry name" value="Sec63"/>
    <property type="match status" value="1"/>
</dbReference>
<comment type="caution">
    <text evidence="12">The sequence shown here is derived from an EMBL/GenBank/DDBJ whole genome shotgun (WGS) entry which is preliminary data.</text>
</comment>
<dbReference type="AlphaFoldDB" id="A0A388JUT2"/>
<feature type="compositionally biased region" description="Basic and acidic residues" evidence="9">
    <location>
        <begin position="628"/>
        <end position="640"/>
    </location>
</feature>
<evidence type="ECO:0000256" key="3">
    <source>
        <dbReference type="ARBA" id="ARBA00022692"/>
    </source>
</evidence>
<feature type="domain" description="J" evidence="11">
    <location>
        <begin position="50"/>
        <end position="115"/>
    </location>
</feature>
<evidence type="ECO:0000256" key="5">
    <source>
        <dbReference type="ARBA" id="ARBA00022927"/>
    </source>
</evidence>
<dbReference type="InterPro" id="IPR036869">
    <property type="entry name" value="J_dom_sf"/>
</dbReference>
<accession>A0A388JUT2</accession>
<evidence type="ECO:0000256" key="8">
    <source>
        <dbReference type="ARBA" id="ARBA00023186"/>
    </source>
</evidence>
<evidence type="ECO:0000256" key="4">
    <source>
        <dbReference type="ARBA" id="ARBA00022824"/>
    </source>
</evidence>
<dbReference type="GO" id="GO:0008320">
    <property type="term" value="F:protein transmembrane transporter activity"/>
    <property type="evidence" value="ECO:0007669"/>
    <property type="project" value="TreeGrafter"/>
</dbReference>
<evidence type="ECO:0000256" key="1">
    <source>
        <dbReference type="ARBA" id="ARBA00004477"/>
    </source>
</evidence>
<dbReference type="Gene3D" id="1.10.287.110">
    <property type="entry name" value="DnaJ domain"/>
    <property type="match status" value="1"/>
</dbReference>
<gene>
    <name evidence="12" type="ORF">CBR_g22342</name>
</gene>
<feature type="compositionally biased region" description="Low complexity" evidence="9">
    <location>
        <begin position="652"/>
        <end position="673"/>
    </location>
</feature>
<protein>
    <recommendedName>
        <fullName evidence="11">J domain-containing protein</fullName>
    </recommendedName>
</protein>
<evidence type="ECO:0000256" key="9">
    <source>
        <dbReference type="SAM" id="MobiDB-lite"/>
    </source>
</evidence>
<dbReference type="SUPFAM" id="SSF46565">
    <property type="entry name" value="Chaperone J-domain"/>
    <property type="match status" value="1"/>
</dbReference>
<dbReference type="SUPFAM" id="SSF158702">
    <property type="entry name" value="Sec63 N-terminal domain-like"/>
    <property type="match status" value="1"/>
</dbReference>
<dbReference type="STRING" id="69332.A0A388JUT2"/>
<evidence type="ECO:0000256" key="10">
    <source>
        <dbReference type="SAM" id="Phobius"/>
    </source>
</evidence>
<dbReference type="Gramene" id="GBG61545">
    <property type="protein sequence ID" value="GBG61545"/>
    <property type="gene ID" value="CBR_g22342"/>
</dbReference>
<dbReference type="GO" id="GO:0006614">
    <property type="term" value="P:SRP-dependent cotranslational protein targeting to membrane"/>
    <property type="evidence" value="ECO:0007669"/>
    <property type="project" value="TreeGrafter"/>
</dbReference>
<feature type="region of interest" description="Disordered" evidence="9">
    <location>
        <begin position="573"/>
        <end position="687"/>
    </location>
</feature>
<dbReference type="SUPFAM" id="SSF81296">
    <property type="entry name" value="E set domains"/>
    <property type="match status" value="1"/>
</dbReference>
<evidence type="ECO:0000256" key="2">
    <source>
        <dbReference type="ARBA" id="ARBA00022448"/>
    </source>
</evidence>
<evidence type="ECO:0000256" key="6">
    <source>
        <dbReference type="ARBA" id="ARBA00022989"/>
    </source>
</evidence>
<feature type="compositionally biased region" description="Acidic residues" evidence="9">
    <location>
        <begin position="589"/>
        <end position="627"/>
    </location>
</feature>
<dbReference type="GO" id="GO:0003723">
    <property type="term" value="F:RNA binding"/>
    <property type="evidence" value="ECO:0007669"/>
    <property type="project" value="TreeGrafter"/>
</dbReference>
<dbReference type="Gene3D" id="1.10.3380.10">
    <property type="entry name" value="Sec63 N-terminal domain-like domain"/>
    <property type="match status" value="1"/>
</dbReference>
<dbReference type="PRINTS" id="PR00625">
    <property type="entry name" value="JDOMAIN"/>
</dbReference>
<comment type="subcellular location">
    <subcellularLocation>
        <location evidence="1">Endoplasmic reticulum membrane</location>
        <topology evidence="1">Multi-pass membrane protein</topology>
    </subcellularLocation>
</comment>